<keyword evidence="2" id="KW-0677">Repeat</keyword>
<dbReference type="GO" id="GO:0005509">
    <property type="term" value="F:calcium ion binding"/>
    <property type="evidence" value="ECO:0007669"/>
    <property type="project" value="InterPro"/>
</dbReference>
<evidence type="ECO:0000313" key="5">
    <source>
        <dbReference type="EMBL" id="KAK6931245.1"/>
    </source>
</evidence>
<dbReference type="SUPFAM" id="SSF47473">
    <property type="entry name" value="EF-hand"/>
    <property type="match status" value="1"/>
</dbReference>
<dbReference type="AlphaFoldDB" id="A0AAN8ZDV1"/>
<dbReference type="PROSITE" id="PS50222">
    <property type="entry name" value="EF_HAND_2"/>
    <property type="match status" value="2"/>
</dbReference>
<feature type="domain" description="EF-hand" evidence="4">
    <location>
        <begin position="109"/>
        <end position="144"/>
    </location>
</feature>
<dbReference type="Proteomes" id="UP001370490">
    <property type="component" value="Unassembled WGS sequence"/>
</dbReference>
<accession>A0AAN8ZDV1</accession>
<comment type="caution">
    <text evidence="5">The sequence shown here is derived from an EMBL/GenBank/DDBJ whole genome shotgun (WGS) entry which is preliminary data.</text>
</comment>
<dbReference type="InterPro" id="IPR002048">
    <property type="entry name" value="EF_hand_dom"/>
</dbReference>
<dbReference type="Gene3D" id="1.10.238.10">
    <property type="entry name" value="EF-hand"/>
    <property type="match status" value="1"/>
</dbReference>
<evidence type="ECO:0000256" key="2">
    <source>
        <dbReference type="ARBA" id="ARBA00022737"/>
    </source>
</evidence>
<evidence type="ECO:0000256" key="1">
    <source>
        <dbReference type="ARBA" id="ARBA00022723"/>
    </source>
</evidence>
<dbReference type="FunFam" id="1.10.238.10:FF:000003">
    <property type="entry name" value="Calmodulin A"/>
    <property type="match status" value="1"/>
</dbReference>
<dbReference type="SMART" id="SM00054">
    <property type="entry name" value="EFh"/>
    <property type="match status" value="2"/>
</dbReference>
<evidence type="ECO:0000256" key="3">
    <source>
        <dbReference type="ARBA" id="ARBA00022837"/>
    </source>
</evidence>
<dbReference type="Pfam" id="PF13499">
    <property type="entry name" value="EF-hand_7"/>
    <property type="match status" value="1"/>
</dbReference>
<dbReference type="InterPro" id="IPR011992">
    <property type="entry name" value="EF-hand-dom_pair"/>
</dbReference>
<keyword evidence="1" id="KW-0479">Metal-binding</keyword>
<organism evidence="5 6">
    <name type="scientific">Dillenia turbinata</name>
    <dbReference type="NCBI Taxonomy" id="194707"/>
    <lineage>
        <taxon>Eukaryota</taxon>
        <taxon>Viridiplantae</taxon>
        <taxon>Streptophyta</taxon>
        <taxon>Embryophyta</taxon>
        <taxon>Tracheophyta</taxon>
        <taxon>Spermatophyta</taxon>
        <taxon>Magnoliopsida</taxon>
        <taxon>eudicotyledons</taxon>
        <taxon>Gunneridae</taxon>
        <taxon>Pentapetalae</taxon>
        <taxon>Dilleniales</taxon>
        <taxon>Dilleniaceae</taxon>
        <taxon>Dillenia</taxon>
    </lineage>
</organism>
<evidence type="ECO:0000313" key="6">
    <source>
        <dbReference type="Proteomes" id="UP001370490"/>
    </source>
</evidence>
<dbReference type="EMBL" id="JBAMMX010000011">
    <property type="protein sequence ID" value="KAK6931245.1"/>
    <property type="molecule type" value="Genomic_DNA"/>
</dbReference>
<evidence type="ECO:0000259" key="4">
    <source>
        <dbReference type="PROSITE" id="PS50222"/>
    </source>
</evidence>
<keyword evidence="6" id="KW-1185">Reference proteome</keyword>
<protein>
    <submittedName>
        <fullName evidence="5">EF-hand domain</fullName>
    </submittedName>
</protein>
<proteinExistence type="predicted"/>
<reference evidence="5 6" key="1">
    <citation type="submission" date="2023-12" db="EMBL/GenBank/DDBJ databases">
        <title>A high-quality genome assembly for Dillenia turbinata (Dilleniales).</title>
        <authorList>
            <person name="Chanderbali A."/>
        </authorList>
    </citation>
    <scope>NUCLEOTIDE SEQUENCE [LARGE SCALE GENOMIC DNA]</scope>
    <source>
        <strain evidence="5">LSX21</strain>
        <tissue evidence="5">Leaf</tissue>
    </source>
</reference>
<dbReference type="CDD" id="cd00051">
    <property type="entry name" value="EFh"/>
    <property type="match status" value="1"/>
</dbReference>
<dbReference type="PANTHER" id="PTHR10891">
    <property type="entry name" value="EF-HAND CALCIUM-BINDING DOMAIN CONTAINING PROTEIN"/>
    <property type="match status" value="1"/>
</dbReference>
<dbReference type="InterPro" id="IPR039647">
    <property type="entry name" value="EF_hand_pair_protein_CML-like"/>
</dbReference>
<gene>
    <name evidence="5" type="ORF">RJ641_003038</name>
</gene>
<dbReference type="PROSITE" id="PS00018">
    <property type="entry name" value="EF_HAND_1"/>
    <property type="match status" value="2"/>
</dbReference>
<name>A0AAN8ZDV1_9MAGN</name>
<feature type="domain" description="EF-hand" evidence="4">
    <location>
        <begin position="147"/>
        <end position="181"/>
    </location>
</feature>
<sequence>MTSTNDTAGTSPKFLLPYKFLFCNIRLHNFVSSIFQPMTRNALKVTNSNDIDPLIAMSGFEDTKEDVKLSSDEMKVVMERIGLRYDSEEEEIEERVGEDELKVVFENEPCLDEVMQCFDVFDENRDGVIDVVELQRVLCNLGFREGCQVEKCKAMIRTFDENGDGVIDFHEFVKLMEKCLS</sequence>
<keyword evidence="3" id="KW-0106">Calcium</keyword>
<dbReference type="InterPro" id="IPR018247">
    <property type="entry name" value="EF_Hand_1_Ca_BS"/>
</dbReference>